<dbReference type="Pfam" id="PF25729">
    <property type="entry name" value="crAss_MUZ_C"/>
    <property type="match status" value="1"/>
</dbReference>
<evidence type="ECO:0000259" key="2">
    <source>
        <dbReference type="Pfam" id="PF25731"/>
    </source>
</evidence>
<proteinExistence type="predicted"/>
<dbReference type="KEGG" id="fae:FAES_3298"/>
<dbReference type="InterPro" id="IPR057888">
    <property type="entry name" value="crAss_MUZ_C"/>
</dbReference>
<protein>
    <submittedName>
        <fullName evidence="3">Uncharacterized protein</fullName>
    </submittedName>
</protein>
<accession>I0KB03</accession>
<feature type="domain" description="Crassvirus muzzle protein C-terminal" evidence="1">
    <location>
        <begin position="1198"/>
        <end position="1279"/>
    </location>
</feature>
<evidence type="ECO:0000259" key="1">
    <source>
        <dbReference type="Pfam" id="PF25729"/>
    </source>
</evidence>
<evidence type="ECO:0000313" key="4">
    <source>
        <dbReference type="Proteomes" id="UP000011058"/>
    </source>
</evidence>
<name>I0KB03_9BACT</name>
<feature type="domain" description="Crassvirus muzzle protein N-terminal region" evidence="2">
    <location>
        <begin position="861"/>
        <end position="1113"/>
    </location>
</feature>
<dbReference type="Pfam" id="PF25731">
    <property type="entry name" value="crAss_MUZ"/>
    <property type="match status" value="2"/>
</dbReference>
<organism evidence="3 4">
    <name type="scientific">Fibrella aestuarina BUZ 2</name>
    <dbReference type="NCBI Taxonomy" id="1166018"/>
    <lineage>
        <taxon>Bacteria</taxon>
        <taxon>Pseudomonadati</taxon>
        <taxon>Bacteroidota</taxon>
        <taxon>Cytophagia</taxon>
        <taxon>Cytophagales</taxon>
        <taxon>Spirosomataceae</taxon>
        <taxon>Fibrella</taxon>
    </lineage>
</organism>
<evidence type="ECO:0000313" key="3">
    <source>
        <dbReference type="EMBL" id="CCH01306.1"/>
    </source>
</evidence>
<dbReference type="OrthoDB" id="905710at2"/>
<dbReference type="InterPro" id="IPR057889">
    <property type="entry name" value="crAss_MUZ_N"/>
</dbReference>
<dbReference type="EMBL" id="HE796683">
    <property type="protein sequence ID" value="CCH01306.1"/>
    <property type="molecule type" value="Genomic_DNA"/>
</dbReference>
<dbReference type="RefSeq" id="WP_015332405.1">
    <property type="nucleotide sequence ID" value="NC_020054.1"/>
</dbReference>
<dbReference type="HOGENOM" id="CLU_260084_0_0_10"/>
<sequence>MPQLTQTFERGLHQDVDAHRQPTGTYRTLSNGRIVVNPDVDDPTLGKGGTIVNLPGTRAVLQLSGGQRYLAHIDTRLGTVLLTTTGSRSQIGLWAFDEPQGDSVAAGAYTVLYDDAFDPHVPGEAYRRRTPADATHMRLGFALDDTPRLETVYANELVERVYWTTRRGIKSVLNIRNVPTLQPDGYYPAYFSVHGFCDRPDMVPPLIKPLGRISGRLLSGCYQFGVYYEHPEGVRSAIPYITQRLFVTEFPLDDADPVRQISLRSNFHNRTMGASGVLTREGLALELRGVDTRWAKVRVVALYYDTLGKPSKIIALPAIDIAQQVQATGDAFGNRLRVNITQLEGEELTVSDLLARNLVLERVGTLSTEADRLVEGGLRLAPTLQMDVSTVSLTPELKTVGADIQGNSTFDALTNLISGRDDGNPLTSTPVSTMGITRRLFGSVAETYTITDDYANDKGQVWEYLHGSYFRGETYEFGVLLLDRQGQPMYVQPIPAYTFPNQADAGPNGEEDYYRLTGELSVYPFPQPRIMGLNVSGLALPTDQLYDAAGNLRVSGFMLVRRPRQPRLLHQGIVVPVCRTDYCETGNKRNDNRTDFLTFPLPRGNNFKTQSELPDRFKYPIDTPCEGDRGAYNRTFSQPNIFTYHSPDLLIEGTFRGITSGDVLRHVGIVSQPTGAIYVGLAPAINGVTTHGYAKSYETRRYARLEVLAKNGRPRLGDTTRLSGGLLLDRQFVDTYKEWDKTDQNLMFETAVHPQLSPNIFAPVIVHGLIRRGSLLLRALDWKAVDACPVVDEQGNSDKPFSFRLANYEQVASLPTATGENDVPGLPYESIGHFQPLTPTWLEQAEKRRGTLGRVTHYVYNDVELWGGDGHVQLWDFLRIFPFASGDCSKNDYSVGHIVPIETKYNLMLMPGRSFARNAVRPEIADCDNIKPQTANGLRPYQPDDPNYNRTLLVTTGLVPYAPRPSDLIEITDDPAGFVWTPKRSDSSRWDAWRQHLVGDMGRVDGRLGGIVELIRAEGSGLICYQQAGTCLIPLEVAQFQSGADGTVQTDSGAVFRKEIPLSREFGTQHPLSVWKVGGQVGAWDARRGVLHRLAGGIDPLSIRENIDDSIKAISAPLLTAPFGQPGYDCRAGADASTGEVLLTFNRPGGQPQTWVYQTRLGAIMGQYPIAPRRYLNRGGALLSVQEESATLWVHNQGSPGTWYGQPQPTVLTAVVAPGRMMTFNTLKLNMPQAAARQLVHVSLRTSRPEAAFQHELTPPIDERCFYEDGGLMVPLHEWDWNGLKQPLRDGYLLVTLTFSNDADPVSLDLLSITTYFD</sequence>
<dbReference type="STRING" id="1166018.FAES_3298"/>
<reference evidence="3 4" key="1">
    <citation type="journal article" date="2012" name="J. Bacteriol.">
        <title>Genome Sequence of Fibrella aestuarina BUZ 2T, a Filamentous Marine Bacterium.</title>
        <authorList>
            <person name="Filippini M."/>
            <person name="Qi W."/>
            <person name="Blom J."/>
            <person name="Goesmann A."/>
            <person name="Smits T.H."/>
            <person name="Bagheri H.C."/>
        </authorList>
    </citation>
    <scope>NUCLEOTIDE SEQUENCE [LARGE SCALE GENOMIC DNA]</scope>
    <source>
        <strain evidence="4">BUZ 2T</strain>
    </source>
</reference>
<dbReference type="Proteomes" id="UP000011058">
    <property type="component" value="Chromosome"/>
</dbReference>
<keyword evidence="4" id="KW-1185">Reference proteome</keyword>
<feature type="domain" description="Crassvirus muzzle protein N-terminal region" evidence="2">
    <location>
        <begin position="3"/>
        <end position="674"/>
    </location>
</feature>
<gene>
    <name evidence="3" type="ORF">FAES_3298</name>
</gene>